<dbReference type="KEGG" id="tet:TTHERM_00016430"/>
<dbReference type="HOGENOM" id="CLU_1790820_0_0_1"/>
<dbReference type="InParanoid" id="Q22RE5"/>
<accession>Q22RE5</accession>
<gene>
    <name evidence="2" type="ORF">TTHERM_00016430</name>
</gene>
<evidence type="ECO:0000313" key="2">
    <source>
        <dbReference type="EMBL" id="EAR88177.2"/>
    </source>
</evidence>
<reference evidence="3" key="1">
    <citation type="journal article" date="2006" name="PLoS Biol.">
        <title>Macronuclear genome sequence of the ciliate Tetrahymena thermophila, a model eukaryote.</title>
        <authorList>
            <person name="Eisen J.A."/>
            <person name="Coyne R.S."/>
            <person name="Wu M."/>
            <person name="Wu D."/>
            <person name="Thiagarajan M."/>
            <person name="Wortman J.R."/>
            <person name="Badger J.H."/>
            <person name="Ren Q."/>
            <person name="Amedeo P."/>
            <person name="Jones K.M."/>
            <person name="Tallon L.J."/>
            <person name="Delcher A.L."/>
            <person name="Salzberg S.L."/>
            <person name="Silva J.C."/>
            <person name="Haas B.J."/>
            <person name="Majoros W.H."/>
            <person name="Farzad M."/>
            <person name="Carlton J.M."/>
            <person name="Smith R.K. Jr."/>
            <person name="Garg J."/>
            <person name="Pearlman R.E."/>
            <person name="Karrer K.M."/>
            <person name="Sun L."/>
            <person name="Manning G."/>
            <person name="Elde N.C."/>
            <person name="Turkewitz A.P."/>
            <person name="Asai D.J."/>
            <person name="Wilkes D.E."/>
            <person name="Wang Y."/>
            <person name="Cai H."/>
            <person name="Collins K."/>
            <person name="Stewart B.A."/>
            <person name="Lee S.R."/>
            <person name="Wilamowska K."/>
            <person name="Weinberg Z."/>
            <person name="Ruzzo W.L."/>
            <person name="Wloga D."/>
            <person name="Gaertig J."/>
            <person name="Frankel J."/>
            <person name="Tsao C.-C."/>
            <person name="Gorovsky M.A."/>
            <person name="Keeling P.J."/>
            <person name="Waller R.F."/>
            <person name="Patron N.J."/>
            <person name="Cherry J.M."/>
            <person name="Stover N.A."/>
            <person name="Krieger C.J."/>
            <person name="del Toro C."/>
            <person name="Ryder H.F."/>
            <person name="Williamson S.C."/>
            <person name="Barbeau R.A."/>
            <person name="Hamilton E.P."/>
            <person name="Orias E."/>
        </authorList>
    </citation>
    <scope>NUCLEOTIDE SEQUENCE [LARGE SCALE GENOMIC DNA]</scope>
    <source>
        <strain evidence="3">SB210</strain>
    </source>
</reference>
<dbReference type="AlphaFoldDB" id="Q22RE5"/>
<protein>
    <submittedName>
        <fullName evidence="2">Uncharacterized protein</fullName>
    </submittedName>
</protein>
<sequence>MYLLINLSIHIQKMKRQTKLLQTRKKENFDNFFQFDKLIKFRKEDKRGKQTNKQTKNQINKLIYKQINKQTHKQAYKQTIQIHNQVNQSQINQYQSTHQKEERKKESDQAAEIKSQKNHKPEEKEKILKKIQIFCIKSSAVRQCLELILTIKLKKKPS</sequence>
<proteinExistence type="predicted"/>
<dbReference type="EMBL" id="GG662845">
    <property type="protein sequence ID" value="EAR88177.2"/>
    <property type="molecule type" value="Genomic_DNA"/>
</dbReference>
<dbReference type="Proteomes" id="UP000009168">
    <property type="component" value="Unassembled WGS sequence"/>
</dbReference>
<evidence type="ECO:0000256" key="1">
    <source>
        <dbReference type="SAM" id="MobiDB-lite"/>
    </source>
</evidence>
<dbReference type="RefSeq" id="XP_001008422.2">
    <property type="nucleotide sequence ID" value="XM_001008422.2"/>
</dbReference>
<dbReference type="GeneID" id="7826872"/>
<feature type="region of interest" description="Disordered" evidence="1">
    <location>
        <begin position="91"/>
        <end position="123"/>
    </location>
</feature>
<feature type="compositionally biased region" description="Basic and acidic residues" evidence="1">
    <location>
        <begin position="98"/>
        <end position="108"/>
    </location>
</feature>
<evidence type="ECO:0000313" key="3">
    <source>
        <dbReference type="Proteomes" id="UP000009168"/>
    </source>
</evidence>
<name>Q22RE5_TETTS</name>
<keyword evidence="3" id="KW-1185">Reference proteome</keyword>
<organism evidence="2 3">
    <name type="scientific">Tetrahymena thermophila (strain SB210)</name>
    <dbReference type="NCBI Taxonomy" id="312017"/>
    <lineage>
        <taxon>Eukaryota</taxon>
        <taxon>Sar</taxon>
        <taxon>Alveolata</taxon>
        <taxon>Ciliophora</taxon>
        <taxon>Intramacronucleata</taxon>
        <taxon>Oligohymenophorea</taxon>
        <taxon>Hymenostomatida</taxon>
        <taxon>Tetrahymenina</taxon>
        <taxon>Tetrahymenidae</taxon>
        <taxon>Tetrahymena</taxon>
    </lineage>
</organism>